<protein>
    <recommendedName>
        <fullName evidence="2">VPS9 domain-containing protein</fullName>
    </recommendedName>
</protein>
<keyword evidence="4" id="KW-1185">Reference proteome</keyword>
<evidence type="ECO:0000313" key="3">
    <source>
        <dbReference type="EMBL" id="TGZ82178.1"/>
    </source>
</evidence>
<dbReference type="InterPro" id="IPR045046">
    <property type="entry name" value="Vps9-like"/>
</dbReference>
<dbReference type="PANTHER" id="PTHR23101:SF97">
    <property type="entry name" value="DOMAIN PROTEIN, PUTATIVE (AFU_ORTHOLOGUE AFUA_2G10890)-RELATED"/>
    <property type="match status" value="1"/>
</dbReference>
<evidence type="ECO:0000313" key="4">
    <source>
        <dbReference type="Proteomes" id="UP000298138"/>
    </source>
</evidence>
<dbReference type="PANTHER" id="PTHR23101">
    <property type="entry name" value="RAB GDP/GTP EXCHANGE FACTOR"/>
    <property type="match status" value="1"/>
</dbReference>
<dbReference type="PROSITE" id="PS51205">
    <property type="entry name" value="VPS9"/>
    <property type="match status" value="1"/>
</dbReference>
<dbReference type="STRING" id="341454.A0A4S2MZE4"/>
<feature type="region of interest" description="Disordered" evidence="1">
    <location>
        <begin position="1"/>
        <end position="45"/>
    </location>
</feature>
<dbReference type="SMART" id="SM00167">
    <property type="entry name" value="VPS9"/>
    <property type="match status" value="1"/>
</dbReference>
<feature type="compositionally biased region" description="Low complexity" evidence="1">
    <location>
        <begin position="1"/>
        <end position="16"/>
    </location>
</feature>
<dbReference type="GO" id="GO:0031267">
    <property type="term" value="F:small GTPase binding"/>
    <property type="evidence" value="ECO:0007669"/>
    <property type="project" value="TreeGrafter"/>
</dbReference>
<dbReference type="InterPro" id="IPR037191">
    <property type="entry name" value="VPS9_dom_sf"/>
</dbReference>
<dbReference type="GO" id="GO:0030139">
    <property type="term" value="C:endocytic vesicle"/>
    <property type="evidence" value="ECO:0007669"/>
    <property type="project" value="TreeGrafter"/>
</dbReference>
<dbReference type="AlphaFoldDB" id="A0A4S2MZE4"/>
<dbReference type="InParanoid" id="A0A4S2MZE4"/>
<reference evidence="3 4" key="1">
    <citation type="submission" date="2019-04" db="EMBL/GenBank/DDBJ databases">
        <title>Comparative genomics and transcriptomics to analyze fruiting body development in filamentous ascomycetes.</title>
        <authorList>
            <consortium name="DOE Joint Genome Institute"/>
            <person name="Lutkenhaus R."/>
            <person name="Traeger S."/>
            <person name="Breuer J."/>
            <person name="Kuo A."/>
            <person name="Lipzen A."/>
            <person name="Pangilinan J."/>
            <person name="Dilworth D."/>
            <person name="Sandor L."/>
            <person name="Poggeler S."/>
            <person name="Barry K."/>
            <person name="Grigoriev I.V."/>
            <person name="Nowrousian M."/>
        </authorList>
    </citation>
    <scope>NUCLEOTIDE SEQUENCE [LARGE SCALE GENOMIC DNA]</scope>
    <source>
        <strain evidence="3 4">CBS 389.68</strain>
    </source>
</reference>
<proteinExistence type="predicted"/>
<dbReference type="OrthoDB" id="10264848at2759"/>
<organism evidence="3 4">
    <name type="scientific">Ascodesmis nigricans</name>
    <dbReference type="NCBI Taxonomy" id="341454"/>
    <lineage>
        <taxon>Eukaryota</taxon>
        <taxon>Fungi</taxon>
        <taxon>Dikarya</taxon>
        <taxon>Ascomycota</taxon>
        <taxon>Pezizomycotina</taxon>
        <taxon>Pezizomycetes</taxon>
        <taxon>Pezizales</taxon>
        <taxon>Ascodesmidaceae</taxon>
        <taxon>Ascodesmis</taxon>
    </lineage>
</organism>
<name>A0A4S2MZE4_9PEZI</name>
<accession>A0A4S2MZE4</accession>
<feature type="compositionally biased region" description="Low complexity" evidence="1">
    <location>
        <begin position="395"/>
        <end position="426"/>
    </location>
</feature>
<gene>
    <name evidence="3" type="ORF">EX30DRAFT_395041</name>
</gene>
<evidence type="ECO:0000256" key="1">
    <source>
        <dbReference type="SAM" id="MobiDB-lite"/>
    </source>
</evidence>
<feature type="domain" description="VPS9" evidence="2">
    <location>
        <begin position="207"/>
        <end position="354"/>
    </location>
</feature>
<dbReference type="SUPFAM" id="SSF109993">
    <property type="entry name" value="VPS9 domain"/>
    <property type="match status" value="1"/>
</dbReference>
<dbReference type="GO" id="GO:0005829">
    <property type="term" value="C:cytosol"/>
    <property type="evidence" value="ECO:0007669"/>
    <property type="project" value="TreeGrafter"/>
</dbReference>
<feature type="region of interest" description="Disordered" evidence="1">
    <location>
        <begin position="571"/>
        <end position="594"/>
    </location>
</feature>
<dbReference type="GO" id="GO:0016192">
    <property type="term" value="P:vesicle-mediated transport"/>
    <property type="evidence" value="ECO:0007669"/>
    <property type="project" value="InterPro"/>
</dbReference>
<feature type="region of interest" description="Disordered" evidence="1">
    <location>
        <begin position="392"/>
        <end position="433"/>
    </location>
</feature>
<sequence>MALNQPSSSASSLRSPSPTPHATLRATRSFSRYDPSEPAADPLSTTLARLKRESPAEEALAELAPLLVEELSDDEDGDLGSGSLPEDFDELPSDIVALVDRFIDSLTKPIHPAPLSINELSEIFQQFYGTASQAIGSHVQNTHLYLSSKKGQKTIPTQMLSRAEMSQKKRDRKLLEAKKIALEEAVEKRVANGVYEKLWRHKNTDDEARDDSLHSKIAALKVVGVNLGHLGVEVPEDKREGLDAQLMKASASLAQMNEERYPLGKLVLLKQAHKTIVDCLTTFLATTSADSLLPALIYTLILSPPEPPLNAVSNLVFILRFRTSGFIDGEAAYCLTNLEAAISFLETVDLASLNLDGSVPFTPSSTNTPKKRASLSPEDQIYHLTERLAKTHNVSPTTATTSSSVLSTQAITSSPSTSPTPITSTQEKPTTTHRKLTFLTPVDLATSAVSTADQSIRNLGNTLENSYKFLFQHVPTPRTLEDARKLVDTPTNTAEGVLKRTESTDSVPSLRGEAGRTAPVRSASSSLRTPSPAAPHVAAAAAAAVALDPLKHIGSSIGRFAAFGARGFTRSAASSPAPAPAGERQLGNKDPGGGEVRDLLTTFPELKGQLGLDGNSESKVVDMPKRGDITNVEKLKVDTRFLEVKDARELRIGDVEGLLKEYQRLVKELGEMGLV</sequence>
<dbReference type="Proteomes" id="UP000298138">
    <property type="component" value="Unassembled WGS sequence"/>
</dbReference>
<dbReference type="EMBL" id="ML220116">
    <property type="protein sequence ID" value="TGZ82178.1"/>
    <property type="molecule type" value="Genomic_DNA"/>
</dbReference>
<feature type="region of interest" description="Disordered" evidence="1">
    <location>
        <begin position="498"/>
        <end position="531"/>
    </location>
</feature>
<dbReference type="Pfam" id="PF02204">
    <property type="entry name" value="VPS9"/>
    <property type="match status" value="1"/>
</dbReference>
<dbReference type="GO" id="GO:0005085">
    <property type="term" value="F:guanyl-nucleotide exchange factor activity"/>
    <property type="evidence" value="ECO:0007669"/>
    <property type="project" value="InterPro"/>
</dbReference>
<evidence type="ECO:0000259" key="2">
    <source>
        <dbReference type="PROSITE" id="PS51205"/>
    </source>
</evidence>
<dbReference type="Gene3D" id="1.20.1050.80">
    <property type="entry name" value="VPS9 domain"/>
    <property type="match status" value="1"/>
</dbReference>
<dbReference type="InterPro" id="IPR003123">
    <property type="entry name" value="VPS9"/>
</dbReference>